<dbReference type="SUPFAM" id="SSF64484">
    <property type="entry name" value="beta and beta-prime subunits of DNA dependent RNA-polymerase"/>
    <property type="match status" value="1"/>
</dbReference>
<dbReference type="CDD" id="cd00653">
    <property type="entry name" value="RNA_pol_B_RPB2"/>
    <property type="match status" value="1"/>
</dbReference>
<evidence type="ECO:0000259" key="20">
    <source>
        <dbReference type="Pfam" id="PF00562"/>
    </source>
</evidence>
<evidence type="ECO:0000256" key="7">
    <source>
        <dbReference type="ARBA" id="ARBA00022478"/>
    </source>
</evidence>
<evidence type="ECO:0000259" key="26">
    <source>
        <dbReference type="Pfam" id="PF04567"/>
    </source>
</evidence>
<dbReference type="GO" id="GO:0000428">
    <property type="term" value="C:DNA-directed RNA polymerase complex"/>
    <property type="evidence" value="ECO:0007669"/>
    <property type="project" value="UniProtKB-KW"/>
</dbReference>
<dbReference type="GO" id="GO:0003677">
    <property type="term" value="F:DNA binding"/>
    <property type="evidence" value="ECO:0007669"/>
    <property type="project" value="InterPro"/>
</dbReference>
<dbReference type="InterPro" id="IPR007120">
    <property type="entry name" value="DNA-dir_RNAP_su2_dom"/>
</dbReference>
<gene>
    <name evidence="27" type="ORF">GNI_133210</name>
</gene>
<comment type="similarity">
    <text evidence="4 18">Belongs to the RNA polymerase beta chain family.</text>
</comment>
<keyword evidence="13" id="KW-0862">Zinc</keyword>
<feature type="domain" description="RNA polymerase beta subunit protrusion" evidence="23">
    <location>
        <begin position="38"/>
        <end position="400"/>
    </location>
</feature>
<evidence type="ECO:0000259" key="24">
    <source>
        <dbReference type="Pfam" id="PF04565"/>
    </source>
</evidence>
<feature type="domain" description="RNA polymerase Rpb2" evidence="26">
    <location>
        <begin position="637"/>
        <end position="669"/>
    </location>
</feature>
<evidence type="ECO:0000256" key="11">
    <source>
        <dbReference type="ARBA" id="ARBA00022723"/>
    </source>
</evidence>
<feature type="domain" description="DNA-directed RNA polymerase subunit 2 hybrid-binding" evidence="20">
    <location>
        <begin position="684"/>
        <end position="1058"/>
    </location>
</feature>
<evidence type="ECO:0000256" key="12">
    <source>
        <dbReference type="ARBA" id="ARBA00022771"/>
    </source>
</evidence>
<dbReference type="Pfam" id="PF04561">
    <property type="entry name" value="RNA_pol_Rpb2_2"/>
    <property type="match status" value="1"/>
</dbReference>
<sequence>MEQADASLAKLSDLAEPVPEIPDKWELLPAFLRAKGFIKQHIDSYNHFVKVEMGQIVRAETARLLRSEVDPKFFLEFLDCRVGQPRLMSGSQSLKLTPMQCRQRDMTYSAPILVDMEYYQGGRVIRRMREEIGRMPVMLKSCACWMWESTEEQVIKLGECPRDPGGYFVVKGSEKAILMQEQISKNRIIIEKDFKKCLCATVSSVTNENKSRTQVVWKNQRAYLRHNSFVDDIPVVIALKAMGFETDQEILQMIGTSKHHAECIHLSMQESIELRITTQRQALLYLGRRVRQRSWIKEEVKKDSETLIDEGLDMLHRVILSHLPSEGDDFRAKGRYICLMIRRVFNAIAGLIVLDDKDYYGNKRLELAGQLMALMFEDKFRTWRDEYKKRIDEALKRHMARKSSSTKMTAFDDYPDVVREKPGDTITRGMQQALSTGNWTIKRFRMEKSGVAQVLSRFSYVAALGMMTRLVAGVEKGMKLAQPRWLQPSQWGMLCPCDTPEGEGIGIVKNLSLMTQVTTDENDTPLKRMAFILGVEDGNCLTGEELYDTGTYLIFLNGSMLGVHRRPTQFMLNWKRLRRCGKIGGFVSIYVDESHQAIYIASDGGRLCRPLIIVEGRVPRLKAKHVVMVRNGELNFFDFLRNGVLEWIDVNEENNTVTALKESDITEETTHLEIDALTIMGVVSGLVPYPHHNQSPRNTYQCAMGKQAMGVMSYNQFNRVDNVLYLLVYPQRQLCKSKTIELAGLDKLPAGHAASVAVMSYSGYDIEDALIMNRGAIDRGFGRCYVIKRYAVELKKYGGTADRALPPPPPKMVGSGRNAKAKVDYRYEVLEGDGVARVGALLSQDQIYCNKGVPVQTDTGGVTGKQVFQPQPAKYKTPVPSFVDRVILTENAEDNVLYKFIFRQTRPPEYGDKFSSRHGQKGVVGCIVPPEDFPFAESGWSPDMIMNPHGFPSRMTVGKMIELIAGKSSLFDGKLKYGTAFGGTKVKDIAQVLCGAGFHYSGKDYLTSGITGEALQTYVFNGPIFYQKLKHMVQDKIHARGIGPRQLMTRQPTEGRAKMGGLRLGEMERDCLVAYGGSNMILERLMLSSDAFKTDVCSRCGLLGYNNYCPYCKTSDDVASITLPYACKLLFQELQAMNVTPKLKLSEIQ</sequence>
<evidence type="ECO:0000256" key="3">
    <source>
        <dbReference type="ARBA" id="ARBA00004467"/>
    </source>
</evidence>
<dbReference type="Gene3D" id="2.40.270.10">
    <property type="entry name" value="DNA-directed RNA polymerase, subunit 2, domain 6"/>
    <property type="match status" value="1"/>
</dbReference>
<evidence type="ECO:0000256" key="1">
    <source>
        <dbReference type="ARBA" id="ARBA00004026"/>
    </source>
</evidence>
<dbReference type="Pfam" id="PF04563">
    <property type="entry name" value="RNA_pol_Rpb2_1"/>
    <property type="match status" value="1"/>
</dbReference>
<dbReference type="Gene3D" id="3.90.1100.10">
    <property type="match status" value="1"/>
</dbReference>
<dbReference type="InterPro" id="IPR007646">
    <property type="entry name" value="RNA_pol_Rpb2_4"/>
</dbReference>
<dbReference type="GO" id="GO:0005634">
    <property type="term" value="C:nucleus"/>
    <property type="evidence" value="ECO:0007669"/>
    <property type="project" value="UniProtKB-SubCell"/>
</dbReference>
<comment type="function">
    <text evidence="1 19">DNA-dependent RNA polymerase catalyzes the transcription of DNA into RNA using the four ribonucleoside triphosphates as substrates.</text>
</comment>
<evidence type="ECO:0000256" key="6">
    <source>
        <dbReference type="ARBA" id="ARBA00021955"/>
    </source>
</evidence>
<dbReference type="InterPro" id="IPR007642">
    <property type="entry name" value="RNA_pol_Rpb2_2"/>
</dbReference>
<dbReference type="Gene3D" id="3.90.1110.10">
    <property type="entry name" value="RNA polymerase Rpb2, domain 2"/>
    <property type="match status" value="1"/>
</dbReference>
<evidence type="ECO:0000256" key="13">
    <source>
        <dbReference type="ARBA" id="ARBA00022833"/>
    </source>
</evidence>
<keyword evidence="12" id="KW-0863">Zinc-finger</keyword>
<feature type="domain" description="RNA polymerase Rpb2" evidence="21">
    <location>
        <begin position="1060"/>
        <end position="1144"/>
    </location>
</feature>
<evidence type="ECO:0000259" key="25">
    <source>
        <dbReference type="Pfam" id="PF04566"/>
    </source>
</evidence>
<dbReference type="Proteomes" id="UP000019763">
    <property type="component" value="Unassembled WGS sequence"/>
</dbReference>
<evidence type="ECO:0000256" key="17">
    <source>
        <dbReference type="ARBA" id="ARBA00026088"/>
    </source>
</evidence>
<dbReference type="InterPro" id="IPR007647">
    <property type="entry name" value="RNA_pol_Rpb2_5"/>
</dbReference>
<keyword evidence="7 19" id="KW-0240">DNA-directed RNA polymerase</keyword>
<evidence type="ECO:0000256" key="16">
    <source>
        <dbReference type="ARBA" id="ARBA00023242"/>
    </source>
</evidence>
<dbReference type="Pfam" id="PF04566">
    <property type="entry name" value="RNA_pol_Rpb2_4"/>
    <property type="match status" value="1"/>
</dbReference>
<evidence type="ECO:0000259" key="22">
    <source>
        <dbReference type="Pfam" id="PF04561"/>
    </source>
</evidence>
<keyword evidence="10 19" id="KW-0548">Nucleotidyltransferase</keyword>
<dbReference type="Gene3D" id="2.40.50.150">
    <property type="match status" value="1"/>
</dbReference>
<keyword evidence="14" id="KW-0933">Apicoplast</keyword>
<keyword evidence="11" id="KW-0479">Metal-binding</keyword>
<evidence type="ECO:0000256" key="2">
    <source>
        <dbReference type="ARBA" id="ARBA00004123"/>
    </source>
</evidence>
<evidence type="ECO:0000256" key="14">
    <source>
        <dbReference type="ARBA" id="ARBA00022887"/>
    </source>
</evidence>
<dbReference type="FunFam" id="2.40.270.10:FF:000006">
    <property type="entry name" value="DNA-directed RNA polymerase subunit beta"/>
    <property type="match status" value="1"/>
</dbReference>
<dbReference type="Pfam" id="PF04567">
    <property type="entry name" value="RNA_pol_Rpb2_5"/>
    <property type="match status" value="1"/>
</dbReference>
<evidence type="ECO:0000259" key="21">
    <source>
        <dbReference type="Pfam" id="PF04560"/>
    </source>
</evidence>
<accession>A0A023B170</accession>
<dbReference type="eggNOG" id="KOG0215">
    <property type="taxonomic scope" value="Eukaryota"/>
</dbReference>
<keyword evidence="9 19" id="KW-0808">Transferase</keyword>
<keyword evidence="16" id="KW-0539">Nucleus</keyword>
<name>A0A023B170_GRENI</name>
<dbReference type="Pfam" id="PF04560">
    <property type="entry name" value="RNA_pol_Rpb2_7"/>
    <property type="match status" value="1"/>
</dbReference>
<dbReference type="InterPro" id="IPR007121">
    <property type="entry name" value="RNA_pol_bsu_CS"/>
</dbReference>
<keyword evidence="28" id="KW-1185">Reference proteome</keyword>
<dbReference type="Gene3D" id="3.90.1070.20">
    <property type="match status" value="1"/>
</dbReference>
<evidence type="ECO:0000313" key="27">
    <source>
        <dbReference type="EMBL" id="EZG46753.1"/>
    </source>
</evidence>
<dbReference type="AlphaFoldDB" id="A0A023B170"/>
<keyword evidence="8" id="KW-0934">Plastid</keyword>
<organism evidence="27 28">
    <name type="scientific">Gregarina niphandrodes</name>
    <name type="common">Septate eugregarine</name>
    <dbReference type="NCBI Taxonomy" id="110365"/>
    <lineage>
        <taxon>Eukaryota</taxon>
        <taxon>Sar</taxon>
        <taxon>Alveolata</taxon>
        <taxon>Apicomplexa</taxon>
        <taxon>Conoidasida</taxon>
        <taxon>Gregarinasina</taxon>
        <taxon>Eugregarinorida</taxon>
        <taxon>Gregarinidae</taxon>
        <taxon>Gregarina</taxon>
    </lineage>
</organism>
<dbReference type="Pfam" id="PF04565">
    <property type="entry name" value="RNA_pol_Rpb2_3"/>
    <property type="match status" value="1"/>
</dbReference>
<dbReference type="GO" id="GO:0020011">
    <property type="term" value="C:apicoplast"/>
    <property type="evidence" value="ECO:0007669"/>
    <property type="project" value="UniProtKB-SubCell"/>
</dbReference>
<evidence type="ECO:0000256" key="8">
    <source>
        <dbReference type="ARBA" id="ARBA00022640"/>
    </source>
</evidence>
<comment type="catalytic activity">
    <reaction evidence="19">
        <text>RNA(n) + a ribonucleoside 5'-triphosphate = RNA(n+1) + diphosphate</text>
        <dbReference type="Rhea" id="RHEA:21248"/>
        <dbReference type="Rhea" id="RHEA-COMP:14527"/>
        <dbReference type="Rhea" id="RHEA-COMP:17342"/>
        <dbReference type="ChEBI" id="CHEBI:33019"/>
        <dbReference type="ChEBI" id="CHEBI:61557"/>
        <dbReference type="ChEBI" id="CHEBI:140395"/>
        <dbReference type="EC" id="2.7.7.6"/>
    </reaction>
</comment>
<dbReference type="GO" id="GO:0008270">
    <property type="term" value="F:zinc ion binding"/>
    <property type="evidence" value="ECO:0007669"/>
    <property type="project" value="UniProtKB-KW"/>
</dbReference>
<dbReference type="GeneID" id="22914684"/>
<dbReference type="InterPro" id="IPR037034">
    <property type="entry name" value="RNA_pol_Rpb2_2_sf"/>
</dbReference>
<dbReference type="InterPro" id="IPR014724">
    <property type="entry name" value="RNA_pol_RPB2_OB-fold"/>
</dbReference>
<evidence type="ECO:0000256" key="5">
    <source>
        <dbReference type="ARBA" id="ARBA00012418"/>
    </source>
</evidence>
<protein>
    <recommendedName>
        <fullName evidence="6 19">DNA-directed RNA polymerase subunit beta</fullName>
        <ecNumber evidence="5 19">2.7.7.6</ecNumber>
    </recommendedName>
</protein>
<dbReference type="PROSITE" id="PS01166">
    <property type="entry name" value="RNA_POL_BETA"/>
    <property type="match status" value="1"/>
</dbReference>
<dbReference type="RefSeq" id="XP_011132262.1">
    <property type="nucleotide sequence ID" value="XM_011133960.1"/>
</dbReference>
<feature type="domain" description="RNA polymerase Rpb2" evidence="22">
    <location>
        <begin position="185"/>
        <end position="366"/>
    </location>
</feature>
<dbReference type="OMA" id="LAYCSWC"/>
<dbReference type="GO" id="GO:0006351">
    <property type="term" value="P:DNA-templated transcription"/>
    <property type="evidence" value="ECO:0007669"/>
    <property type="project" value="InterPro"/>
</dbReference>
<evidence type="ECO:0000256" key="9">
    <source>
        <dbReference type="ARBA" id="ARBA00022679"/>
    </source>
</evidence>
<dbReference type="InterPro" id="IPR015712">
    <property type="entry name" value="DNA-dir_RNA_pol_su2"/>
</dbReference>
<proteinExistence type="inferred from homology"/>
<dbReference type="InterPro" id="IPR007645">
    <property type="entry name" value="RNA_pol_Rpb2_3"/>
</dbReference>
<feature type="domain" description="RNA polymerase Rpb2" evidence="24">
    <location>
        <begin position="453"/>
        <end position="517"/>
    </location>
</feature>
<evidence type="ECO:0000313" key="28">
    <source>
        <dbReference type="Proteomes" id="UP000019763"/>
    </source>
</evidence>
<evidence type="ECO:0000256" key="4">
    <source>
        <dbReference type="ARBA" id="ARBA00006835"/>
    </source>
</evidence>
<dbReference type="GO" id="GO:0032549">
    <property type="term" value="F:ribonucleoside binding"/>
    <property type="evidence" value="ECO:0007669"/>
    <property type="project" value="InterPro"/>
</dbReference>
<dbReference type="InterPro" id="IPR007641">
    <property type="entry name" value="RNA_pol_Rpb2_7"/>
</dbReference>
<comment type="subcellular location">
    <subcellularLocation>
        <location evidence="2">Nucleus</location>
    </subcellularLocation>
    <subcellularLocation>
        <location evidence="3">Plastid</location>
        <location evidence="3">Apicoplast</location>
    </subcellularLocation>
</comment>
<evidence type="ECO:0000256" key="15">
    <source>
        <dbReference type="ARBA" id="ARBA00023163"/>
    </source>
</evidence>
<evidence type="ECO:0000259" key="23">
    <source>
        <dbReference type="Pfam" id="PF04563"/>
    </source>
</evidence>
<evidence type="ECO:0000256" key="18">
    <source>
        <dbReference type="RuleBase" id="RU000434"/>
    </source>
</evidence>
<evidence type="ECO:0000256" key="19">
    <source>
        <dbReference type="RuleBase" id="RU363031"/>
    </source>
</evidence>
<dbReference type="EMBL" id="AFNH02000991">
    <property type="protein sequence ID" value="EZG46753.1"/>
    <property type="molecule type" value="Genomic_DNA"/>
</dbReference>
<dbReference type="PANTHER" id="PTHR20856">
    <property type="entry name" value="DNA-DIRECTED RNA POLYMERASE I SUBUNIT 2"/>
    <property type="match status" value="1"/>
</dbReference>
<reference evidence="27" key="1">
    <citation type="submission" date="2013-12" db="EMBL/GenBank/DDBJ databases">
        <authorList>
            <person name="Omoto C.K."/>
            <person name="Sibley D."/>
            <person name="Venepally P."/>
            <person name="Hadjithomas M."/>
            <person name="Karamycheva S."/>
            <person name="Brunk B."/>
            <person name="Roos D."/>
            <person name="Caler E."/>
            <person name="Lorenzi H."/>
        </authorList>
    </citation>
    <scope>NUCLEOTIDE SEQUENCE</scope>
</reference>
<dbReference type="Pfam" id="PF00562">
    <property type="entry name" value="RNA_pol_Rpb2_6"/>
    <property type="match status" value="1"/>
</dbReference>
<dbReference type="Gene3D" id="3.90.1800.10">
    <property type="entry name" value="RNA polymerase alpha subunit dimerisation domain"/>
    <property type="match status" value="1"/>
</dbReference>
<dbReference type="InterPro" id="IPR037033">
    <property type="entry name" value="DNA-dir_RNAP_su2_hyb_sf"/>
</dbReference>
<dbReference type="VEuPathDB" id="CryptoDB:GNI_133210"/>
<dbReference type="InterPro" id="IPR007644">
    <property type="entry name" value="RNA_pol_bsu_protrusion"/>
</dbReference>
<keyword evidence="15 19" id="KW-0804">Transcription</keyword>
<comment type="subunit">
    <text evidence="17">In plastids the minimal PEP RNA polymerase catalytic core is composed of four subunits: alpha, beta, beta', and beta''. When a (nuclear-encoded) sigma factor is associated with the core the holoenzyme is formed, which can initiate transcription.</text>
</comment>
<dbReference type="OrthoDB" id="10248617at2759"/>
<feature type="domain" description="RNA polymerase Rpb2" evidence="25">
    <location>
        <begin position="554"/>
        <end position="615"/>
    </location>
</feature>
<evidence type="ECO:0000256" key="10">
    <source>
        <dbReference type="ARBA" id="ARBA00022695"/>
    </source>
</evidence>
<comment type="caution">
    <text evidence="27">The sequence shown here is derived from an EMBL/GenBank/DDBJ whole genome shotgun (WGS) entry which is preliminary data.</text>
</comment>
<dbReference type="GO" id="GO:0003899">
    <property type="term" value="F:DNA-directed RNA polymerase activity"/>
    <property type="evidence" value="ECO:0007669"/>
    <property type="project" value="UniProtKB-EC"/>
</dbReference>
<dbReference type="FunFam" id="3.90.1070.20:FF:000002">
    <property type="entry name" value="DNA-directed RNA polymerase subunit beta"/>
    <property type="match status" value="1"/>
</dbReference>
<dbReference type="EC" id="2.7.7.6" evidence="5 19"/>
<dbReference type="FunFam" id="2.40.270.10:FF:000011">
    <property type="entry name" value="DNA-directed RNA polymerase subunit beta"/>
    <property type="match status" value="1"/>
</dbReference>